<feature type="region of interest" description="Disordered" evidence="1">
    <location>
        <begin position="338"/>
        <end position="365"/>
    </location>
</feature>
<sequence length="365" mass="39770">MSVSPEDAEDLAAEVADAYASAELGIFGRLAQFIGTGLNLDGWSADRRNAAGPLRRALGTMLSGLFKRGRKAAKKAAAEAERRGVAAADGELGALSDDLPPPSGVHSKRGEGKITDDLKRVESAMVDQYMSIYHKVITQASAKVEAGTTTRLKAAGQALAAFANEGITGFVDRAGRKWELATYVEMAVRTQVANTMIDAHADRIQSAGVRLVMVSDAPYECEKCKPWEGKILEIDGPEGAHEVTVRRAGERGSITVRVAGSLAEARSKGLFHPNCRHSITAYLPGVTRAPEKPDTKGVTYKDTQRLRQIERTARKWDRRRAVALTDEERAAADAKFKEWRKKAREHAAKTGLPRKTNRERHDATR</sequence>
<name>A0A3S9U8J8_9CAUD</name>
<dbReference type="KEGG" id="vg:55009782"/>
<feature type="region of interest" description="Disordered" evidence="1">
    <location>
        <begin position="91"/>
        <end position="111"/>
    </location>
</feature>
<dbReference type="GO" id="GO:0005198">
    <property type="term" value="F:structural molecule activity"/>
    <property type="evidence" value="ECO:0007669"/>
    <property type="project" value="InterPro"/>
</dbReference>
<reference evidence="2 3" key="1">
    <citation type="submission" date="2018-12" db="EMBL/GenBank/DDBJ databases">
        <authorList>
            <person name="Lieu J.K."/>
            <person name="Tian C.Z."/>
            <person name="Hsaio W.J."/>
            <person name="Shaffer C.D."/>
            <person name="Weston-Hafer K.A."/>
            <person name="Russell D.A."/>
            <person name="Pope W.H."/>
            <person name="Jacobs-Sera D."/>
            <person name="Hendrix R.W."/>
            <person name="Hatfull G.F."/>
        </authorList>
    </citation>
    <scope>NUCLEOTIDE SEQUENCE [LARGE SCALE GENOMIC DNA]</scope>
</reference>
<evidence type="ECO:0000256" key="1">
    <source>
        <dbReference type="SAM" id="MobiDB-lite"/>
    </source>
</evidence>
<evidence type="ECO:0000313" key="3">
    <source>
        <dbReference type="Proteomes" id="UP000287372"/>
    </source>
</evidence>
<dbReference type="Proteomes" id="UP000287372">
    <property type="component" value="Segment"/>
</dbReference>
<protein>
    <submittedName>
        <fullName evidence="2">Minor capsid protein</fullName>
    </submittedName>
</protein>
<organism evidence="2 3">
    <name type="scientific">Streptomyces phage Hiyaa</name>
    <dbReference type="NCBI Taxonomy" id="2499072"/>
    <lineage>
        <taxon>Viruses</taxon>
        <taxon>Duplodnaviria</taxon>
        <taxon>Heunggongvirae</taxon>
        <taxon>Uroviricota</taxon>
        <taxon>Caudoviricetes</taxon>
        <taxon>Hiyaavirus</taxon>
        <taxon>Hiyaavirus hiyaa</taxon>
    </lineage>
</organism>
<accession>A0A3S9U8J8</accession>
<dbReference type="EMBL" id="MK279841">
    <property type="protein sequence ID" value="AZS06644.1"/>
    <property type="molecule type" value="Genomic_DNA"/>
</dbReference>
<gene>
    <name evidence="2" type="primary">4</name>
    <name evidence="2" type="ORF">SEA_HIYAA_4</name>
</gene>
<evidence type="ECO:0000313" key="2">
    <source>
        <dbReference type="EMBL" id="AZS06644.1"/>
    </source>
</evidence>
<keyword evidence="3" id="KW-1185">Reference proteome</keyword>
<dbReference type="InterPro" id="IPR009319">
    <property type="entry name" value="Phage_A118_VSP1"/>
</dbReference>
<dbReference type="Pfam" id="PF06152">
    <property type="entry name" value="Phage_min_cap2"/>
    <property type="match status" value="1"/>
</dbReference>
<proteinExistence type="predicted"/>
<dbReference type="GeneID" id="55009782"/>
<dbReference type="RefSeq" id="YP_009818440.1">
    <property type="nucleotide sequence ID" value="NC_048139.1"/>
</dbReference>